<feature type="chain" id="PRO_5035872208" evidence="2">
    <location>
        <begin position="24"/>
        <end position="104"/>
    </location>
</feature>
<dbReference type="EMBL" id="CM035429">
    <property type="protein sequence ID" value="KAH7299455.1"/>
    <property type="molecule type" value="Genomic_DNA"/>
</dbReference>
<feature type="region of interest" description="Disordered" evidence="1">
    <location>
        <begin position="85"/>
        <end position="104"/>
    </location>
</feature>
<evidence type="ECO:0000256" key="1">
    <source>
        <dbReference type="SAM" id="MobiDB-lite"/>
    </source>
</evidence>
<accession>A0A8T2RV89</accession>
<reference evidence="3" key="1">
    <citation type="submission" date="2021-08" db="EMBL/GenBank/DDBJ databases">
        <title>WGS assembly of Ceratopteris richardii.</title>
        <authorList>
            <person name="Marchant D.B."/>
            <person name="Chen G."/>
            <person name="Jenkins J."/>
            <person name="Shu S."/>
            <person name="Leebens-Mack J."/>
            <person name="Grimwood J."/>
            <person name="Schmutz J."/>
            <person name="Soltis P."/>
            <person name="Soltis D."/>
            <person name="Chen Z.-H."/>
        </authorList>
    </citation>
    <scope>NUCLEOTIDE SEQUENCE</scope>
    <source>
        <strain evidence="3">Whitten #5841</strain>
        <tissue evidence="3">Leaf</tissue>
    </source>
</reference>
<keyword evidence="2" id="KW-0732">Signal</keyword>
<keyword evidence="4" id="KW-1185">Reference proteome</keyword>
<organism evidence="3 4">
    <name type="scientific">Ceratopteris richardii</name>
    <name type="common">Triangle waterfern</name>
    <dbReference type="NCBI Taxonomy" id="49495"/>
    <lineage>
        <taxon>Eukaryota</taxon>
        <taxon>Viridiplantae</taxon>
        <taxon>Streptophyta</taxon>
        <taxon>Embryophyta</taxon>
        <taxon>Tracheophyta</taxon>
        <taxon>Polypodiopsida</taxon>
        <taxon>Polypodiidae</taxon>
        <taxon>Polypodiales</taxon>
        <taxon>Pteridineae</taxon>
        <taxon>Pteridaceae</taxon>
        <taxon>Parkerioideae</taxon>
        <taxon>Ceratopteris</taxon>
    </lineage>
</organism>
<evidence type="ECO:0000313" key="3">
    <source>
        <dbReference type="EMBL" id="KAH7299455.1"/>
    </source>
</evidence>
<dbReference type="AlphaFoldDB" id="A0A8T2RV89"/>
<evidence type="ECO:0000313" key="4">
    <source>
        <dbReference type="Proteomes" id="UP000825935"/>
    </source>
</evidence>
<dbReference type="Proteomes" id="UP000825935">
    <property type="component" value="Chromosome 24"/>
</dbReference>
<protein>
    <submittedName>
        <fullName evidence="3">Uncharacterized protein</fullName>
    </submittedName>
</protein>
<sequence>MHMLQKLISFILIASTLLSVVSSARQLPPQDDPQKPDSIACGGLDEPSIHATSTFGFIAMTAGDVEQFYSASFTDPEVRTSSLQNILGQSTPPPGGSIINSVGN</sequence>
<gene>
    <name evidence="3" type="ORF">KP509_24G012800</name>
</gene>
<feature type="signal peptide" evidence="2">
    <location>
        <begin position="1"/>
        <end position="23"/>
    </location>
</feature>
<proteinExistence type="predicted"/>
<evidence type="ECO:0000256" key="2">
    <source>
        <dbReference type="SAM" id="SignalP"/>
    </source>
</evidence>
<name>A0A8T2RV89_CERRI</name>
<comment type="caution">
    <text evidence="3">The sequence shown here is derived from an EMBL/GenBank/DDBJ whole genome shotgun (WGS) entry which is preliminary data.</text>
</comment>